<protein>
    <submittedName>
        <fullName evidence="11 12">Uncharacterized protein LOC113058201</fullName>
    </submittedName>
</protein>
<evidence type="ECO:0000313" key="10">
    <source>
        <dbReference type="Proteomes" id="UP000515129"/>
    </source>
</evidence>
<reference evidence="11 12" key="1">
    <citation type="submission" date="2025-04" db="UniProtKB">
        <authorList>
            <consortium name="RefSeq"/>
        </authorList>
    </citation>
    <scope>IDENTIFICATION</scope>
    <source>
        <strain evidence="11 12">Wakin</strain>
        <tissue evidence="11 12">Muscle</tissue>
    </source>
</reference>
<evidence type="ECO:0000256" key="2">
    <source>
        <dbReference type="ARBA" id="ARBA00022692"/>
    </source>
</evidence>
<keyword evidence="10" id="KW-1185">Reference proteome</keyword>
<evidence type="ECO:0000313" key="13">
    <source>
        <dbReference type="RefSeq" id="XP_026081676.1"/>
    </source>
</evidence>
<organism evidence="10 11">
    <name type="scientific">Carassius auratus</name>
    <name type="common">Goldfish</name>
    <dbReference type="NCBI Taxonomy" id="7957"/>
    <lineage>
        <taxon>Eukaryota</taxon>
        <taxon>Metazoa</taxon>
        <taxon>Chordata</taxon>
        <taxon>Craniata</taxon>
        <taxon>Vertebrata</taxon>
        <taxon>Euteleostomi</taxon>
        <taxon>Actinopterygii</taxon>
        <taxon>Neopterygii</taxon>
        <taxon>Teleostei</taxon>
        <taxon>Ostariophysi</taxon>
        <taxon>Cypriniformes</taxon>
        <taxon>Cyprinidae</taxon>
        <taxon>Cyprininae</taxon>
        <taxon>Carassius</taxon>
    </lineage>
</organism>
<evidence type="ECO:0000256" key="9">
    <source>
        <dbReference type="SAM" id="SignalP"/>
    </source>
</evidence>
<dbReference type="PANTHER" id="PTHR23037:SF22">
    <property type="entry name" value="CYTOKINE RECEPTOR COMMON SUBUNIT BETA"/>
    <property type="match status" value="1"/>
</dbReference>
<keyword evidence="8" id="KW-0325">Glycoprotein</keyword>
<evidence type="ECO:0000256" key="5">
    <source>
        <dbReference type="ARBA" id="ARBA00023136"/>
    </source>
</evidence>
<dbReference type="OrthoDB" id="9419853at2759"/>
<feature type="signal peptide" evidence="9">
    <location>
        <begin position="1"/>
        <end position="21"/>
    </location>
</feature>
<keyword evidence="5" id="KW-0472">Membrane</keyword>
<dbReference type="GeneID" id="113058201"/>
<proteinExistence type="predicted"/>
<dbReference type="KEGG" id="caua:113058201"/>
<keyword evidence="2" id="KW-0812">Transmembrane</keyword>
<keyword evidence="3 9" id="KW-0732">Signal</keyword>
<dbReference type="RefSeq" id="XP_026081676.1">
    <property type="nucleotide sequence ID" value="XM_026225891.1"/>
</dbReference>
<dbReference type="GO" id="GO:0004896">
    <property type="term" value="F:cytokine receptor activity"/>
    <property type="evidence" value="ECO:0007669"/>
    <property type="project" value="InterPro"/>
</dbReference>
<comment type="subcellular location">
    <subcellularLocation>
        <location evidence="1">Membrane</location>
        <topology evidence="1">Single-pass type I membrane protein</topology>
    </subcellularLocation>
</comment>
<dbReference type="GO" id="GO:0009897">
    <property type="term" value="C:external side of plasma membrane"/>
    <property type="evidence" value="ECO:0007669"/>
    <property type="project" value="TreeGrafter"/>
</dbReference>
<dbReference type="Proteomes" id="UP000515129">
    <property type="component" value="Chromosome 40"/>
</dbReference>
<dbReference type="InterPro" id="IPR003961">
    <property type="entry name" value="FN3_dom"/>
</dbReference>
<name>A0A6P6LAU8_CARAU</name>
<evidence type="ECO:0000256" key="1">
    <source>
        <dbReference type="ARBA" id="ARBA00004479"/>
    </source>
</evidence>
<dbReference type="CDD" id="cd00063">
    <property type="entry name" value="FN3"/>
    <property type="match status" value="1"/>
</dbReference>
<evidence type="ECO:0000256" key="3">
    <source>
        <dbReference type="ARBA" id="ARBA00022729"/>
    </source>
</evidence>
<evidence type="ECO:0000256" key="4">
    <source>
        <dbReference type="ARBA" id="ARBA00022989"/>
    </source>
</evidence>
<keyword evidence="6" id="KW-1015">Disulfide bond</keyword>
<accession>A0A6P6LAU8</accession>
<evidence type="ECO:0000256" key="7">
    <source>
        <dbReference type="ARBA" id="ARBA00023170"/>
    </source>
</evidence>
<dbReference type="SUPFAM" id="SSF49265">
    <property type="entry name" value="Fibronectin type III"/>
    <property type="match status" value="1"/>
</dbReference>
<keyword evidence="4" id="KW-1133">Transmembrane helix</keyword>
<dbReference type="PANTHER" id="PTHR23037">
    <property type="entry name" value="CYTOKINE RECEPTOR"/>
    <property type="match status" value="1"/>
</dbReference>
<dbReference type="InterPro" id="IPR013783">
    <property type="entry name" value="Ig-like_fold"/>
</dbReference>
<dbReference type="RefSeq" id="XP_026081675.1">
    <property type="nucleotide sequence ID" value="XM_026225890.1"/>
</dbReference>
<gene>
    <name evidence="11 12 13" type="primary">LOC113058201</name>
</gene>
<dbReference type="InterPro" id="IPR003531">
    <property type="entry name" value="Hempt_rcpt_S_F1_CS"/>
</dbReference>
<keyword evidence="7" id="KW-0675">Receptor</keyword>
<evidence type="ECO:0000313" key="11">
    <source>
        <dbReference type="RefSeq" id="XP_026081674.1"/>
    </source>
</evidence>
<dbReference type="PROSITE" id="PS01355">
    <property type="entry name" value="HEMATOPO_REC_S_F1"/>
    <property type="match status" value="1"/>
</dbReference>
<dbReference type="RefSeq" id="XP_026081674.1">
    <property type="nucleotide sequence ID" value="XM_026225889.1"/>
</dbReference>
<dbReference type="InterPro" id="IPR036116">
    <property type="entry name" value="FN3_sf"/>
</dbReference>
<sequence length="298" mass="33730">MQILAMIMMMILMISSHSALATQSLTCHNDYHNTFSCVWNTSKLDVIPPVQPETICWIHVMAKKMRQTKEMVQMFADPAQPHIRSATVGFKGQSFPTISLGTTLHEEVHCDNYTNPMAEIALHNSKNSAVKAAPPEGVEVHGINASWSFVPPRGPLQKYKEFEVQYRSVAQSWKDVANDTINTNETQIKLPEDRLPSNQQYVIRVRVRYQKKLLPNAVWSDWSEEYNWTSTVGQRHHTQGNTHLSDTDTHTLTHSLNHTFMYCYTLTLSSASTEIFQLESSVAGITLTVITLAIILTL</sequence>
<evidence type="ECO:0000256" key="6">
    <source>
        <dbReference type="ARBA" id="ARBA00023157"/>
    </source>
</evidence>
<feature type="chain" id="PRO_5044649932" evidence="9">
    <location>
        <begin position="22"/>
        <end position="298"/>
    </location>
</feature>
<dbReference type="GO" id="GO:0016064">
    <property type="term" value="P:immunoglobulin mediated immune response"/>
    <property type="evidence" value="ECO:0007669"/>
    <property type="project" value="TreeGrafter"/>
</dbReference>
<evidence type="ECO:0000313" key="12">
    <source>
        <dbReference type="RefSeq" id="XP_026081675.1"/>
    </source>
</evidence>
<dbReference type="AlphaFoldDB" id="A0A6P6LAU8"/>
<evidence type="ECO:0000256" key="8">
    <source>
        <dbReference type="ARBA" id="ARBA00023180"/>
    </source>
</evidence>
<dbReference type="Gene3D" id="2.60.40.10">
    <property type="entry name" value="Immunoglobulins"/>
    <property type="match status" value="2"/>
</dbReference>